<proteinExistence type="predicted"/>
<dbReference type="PANTHER" id="PTHR38645">
    <property type="entry name" value="CHROMOSOME 9, WHOLE GENOME SHOTGUN SEQUENCE"/>
    <property type="match status" value="1"/>
</dbReference>
<dbReference type="AlphaFoldDB" id="A0A0F7SFK8"/>
<feature type="region of interest" description="Disordered" evidence="1">
    <location>
        <begin position="27"/>
        <end position="52"/>
    </location>
</feature>
<feature type="region of interest" description="Disordered" evidence="1">
    <location>
        <begin position="145"/>
        <end position="452"/>
    </location>
</feature>
<feature type="compositionally biased region" description="Low complexity" evidence="1">
    <location>
        <begin position="160"/>
        <end position="173"/>
    </location>
</feature>
<accession>A0A0F7SFK8</accession>
<feature type="compositionally biased region" description="Polar residues" evidence="1">
    <location>
        <begin position="212"/>
        <end position="224"/>
    </location>
</feature>
<feature type="compositionally biased region" description="Low complexity" evidence="1">
    <location>
        <begin position="439"/>
        <end position="452"/>
    </location>
</feature>
<reference evidence="2" key="1">
    <citation type="submission" date="2014-08" db="EMBL/GenBank/DDBJ databases">
        <authorList>
            <person name="Sharma Rahul"/>
            <person name="Thines Marco"/>
        </authorList>
    </citation>
    <scope>NUCLEOTIDE SEQUENCE</scope>
</reference>
<feature type="compositionally biased region" description="Low complexity" evidence="1">
    <location>
        <begin position="395"/>
        <end position="415"/>
    </location>
</feature>
<feature type="compositionally biased region" description="Acidic residues" evidence="1">
    <location>
        <begin position="146"/>
        <end position="159"/>
    </location>
</feature>
<feature type="compositionally biased region" description="Low complexity" evidence="1">
    <location>
        <begin position="322"/>
        <end position="340"/>
    </location>
</feature>
<feature type="compositionally biased region" description="Low complexity" evidence="1">
    <location>
        <begin position="194"/>
        <end position="211"/>
    </location>
</feature>
<feature type="region of interest" description="Disordered" evidence="1">
    <location>
        <begin position="569"/>
        <end position="617"/>
    </location>
</feature>
<dbReference type="EMBL" id="LN483143">
    <property type="protein sequence ID" value="CDZ96358.1"/>
    <property type="molecule type" value="Genomic_DNA"/>
</dbReference>
<feature type="compositionally biased region" description="Basic residues" evidence="1">
    <location>
        <begin position="577"/>
        <end position="586"/>
    </location>
</feature>
<evidence type="ECO:0000313" key="2">
    <source>
        <dbReference type="EMBL" id="CDZ96358.1"/>
    </source>
</evidence>
<evidence type="ECO:0000256" key="1">
    <source>
        <dbReference type="SAM" id="MobiDB-lite"/>
    </source>
</evidence>
<name>A0A0F7SFK8_PHARH</name>
<organism evidence="2">
    <name type="scientific">Phaffia rhodozyma</name>
    <name type="common">Yeast</name>
    <name type="synonym">Xanthophyllomyces dendrorhous</name>
    <dbReference type="NCBI Taxonomy" id="264483"/>
    <lineage>
        <taxon>Eukaryota</taxon>
        <taxon>Fungi</taxon>
        <taxon>Dikarya</taxon>
        <taxon>Basidiomycota</taxon>
        <taxon>Agaricomycotina</taxon>
        <taxon>Tremellomycetes</taxon>
        <taxon>Cystofilobasidiales</taxon>
        <taxon>Mrakiaceae</taxon>
        <taxon>Phaffia</taxon>
    </lineage>
</organism>
<feature type="compositionally biased region" description="Low complexity" evidence="1">
    <location>
        <begin position="348"/>
        <end position="365"/>
    </location>
</feature>
<protein>
    <submittedName>
        <fullName evidence="2">Uncharacterized protein</fullName>
    </submittedName>
</protein>
<feature type="compositionally biased region" description="Low complexity" evidence="1">
    <location>
        <begin position="422"/>
        <end position="432"/>
    </location>
</feature>
<sequence>MYDLPTPSSGSLCLPIYNILRPGGSSVRDVGHHSSESPGYPLGYQSFDTTPNTSTKLTRAEKDLMEKFRAAALSISLLYKSSLSTSKRAYSAGYSTCLADVLQMIQHGLSASHPANDGALGGGGPEMTIGRIMDWVEARQETIRLEEEDQDGVNEDDIGDGAAAAGSAYNSSNKPRETFGDRMGSQGPGVMSKSGSHPNGAPSGSSGSANNRFTQLIASSSMKRTGSAPINMRPVPLTNPASGPVNTSDGSSSTGSAGDQPIASSSSSSSAFCNSVAPARSEQQSNFLPASRLSAGKTDRPMLSTSNLADRTSFSVPPPTRPSSVRPSEETPSTSSTHPPFQTLQNKPLPQSSSPSFISSSSLSPVFPPKQRQASSITVDTNSAPSASLNPMVHSSPLAPRPTSLSLSSRSTTPANFPPAPQSSTTTTAFAPESTLTDAQSSSFPSPKAASPILFPPSKPSFTFGLPSDPFSEALSSTVDSPPAGIVSMSGPTANGIFSGVSIPHQVGVGAGGNGGSTGEREPTGSKRRYAAMMAATGAGPMVVGTSGASASAGSGGMDDVGDITTTIASTGSVGGGRRKGSRRPVKAVGVGRDVGSMEGVEENEEREKKRSARRRD</sequence>
<feature type="compositionally biased region" description="Polar residues" evidence="1">
    <location>
        <begin position="372"/>
        <end position="389"/>
    </location>
</feature>
<dbReference type="PANTHER" id="PTHR38645:SF1">
    <property type="entry name" value="YALI0F12243P"/>
    <property type="match status" value="1"/>
</dbReference>
<feature type="compositionally biased region" description="Low complexity" evidence="1">
    <location>
        <begin position="247"/>
        <end position="270"/>
    </location>
</feature>